<evidence type="ECO:0000313" key="2">
    <source>
        <dbReference type="Proteomes" id="UP000059542"/>
    </source>
</evidence>
<dbReference type="AlphaFoldDB" id="A0A0U3T0H2"/>
<dbReference type="RefSeq" id="WP_068195549.1">
    <property type="nucleotide sequence ID" value="NZ_CP013909.1"/>
</dbReference>
<dbReference type="EMBL" id="CP013909">
    <property type="protein sequence ID" value="ALW86339.1"/>
    <property type="molecule type" value="Genomic_DNA"/>
</dbReference>
<proteinExistence type="predicted"/>
<evidence type="ECO:0000313" key="1">
    <source>
        <dbReference type="EMBL" id="ALW86339.1"/>
    </source>
</evidence>
<keyword evidence="2" id="KW-1185">Reference proteome</keyword>
<name>A0A0U3T0H2_9BACT</name>
<dbReference type="STRING" id="1411621.AUC43_15350"/>
<reference evidence="1 2" key="1">
    <citation type="submission" date="2015-12" db="EMBL/GenBank/DDBJ databases">
        <authorList>
            <person name="Shamseldin A."/>
            <person name="Moawad H."/>
            <person name="Abd El-Rahim W.M."/>
            <person name="Sadowsky M.J."/>
        </authorList>
    </citation>
    <scope>NUCLEOTIDE SEQUENCE [LARGE SCALE GENOMIC DNA]</scope>
    <source>
        <strain evidence="1 2">DG5B</strain>
    </source>
</reference>
<gene>
    <name evidence="1" type="ORF">AUC43_15350</name>
</gene>
<protein>
    <submittedName>
        <fullName evidence="1">Uncharacterized protein</fullName>
    </submittedName>
</protein>
<accession>A0A0U3T0H2</accession>
<dbReference type="KEGG" id="hyg:AUC43_15350"/>
<sequence length="185" mass="19246">MPSITSNHFVGTTAIAPWVFVSNSSTGITQVVDGTNPGVQRSGRALTNGTTFFKLTTDHVSLGVPAGATMTSVTLTFQYHVPTYTTGASSSVGASAISADGLTSLQGFSNVTGLAAANATFLTTASNTWTPTGLYTDPATVMNYYLYVQPNTGASNTAKVIIGVRNIAITVNYNVKNTGAFFCFF</sequence>
<organism evidence="1 2">
    <name type="scientific">Hymenobacter sedentarius</name>
    <dbReference type="NCBI Taxonomy" id="1411621"/>
    <lineage>
        <taxon>Bacteria</taxon>
        <taxon>Pseudomonadati</taxon>
        <taxon>Bacteroidota</taxon>
        <taxon>Cytophagia</taxon>
        <taxon>Cytophagales</taxon>
        <taxon>Hymenobacteraceae</taxon>
        <taxon>Hymenobacter</taxon>
    </lineage>
</organism>
<dbReference type="Proteomes" id="UP000059542">
    <property type="component" value="Chromosome"/>
</dbReference>